<dbReference type="SUPFAM" id="SSF55785">
    <property type="entry name" value="PYP-like sensor domain (PAS domain)"/>
    <property type="match status" value="1"/>
</dbReference>
<dbReference type="Pfam" id="PF00990">
    <property type="entry name" value="GGDEF"/>
    <property type="match status" value="1"/>
</dbReference>
<evidence type="ECO:0000313" key="3">
    <source>
        <dbReference type="Proteomes" id="UP000190285"/>
    </source>
</evidence>
<dbReference type="InterPro" id="IPR000160">
    <property type="entry name" value="GGDEF_dom"/>
</dbReference>
<dbReference type="SMART" id="SM00267">
    <property type="entry name" value="GGDEF"/>
    <property type="match status" value="1"/>
</dbReference>
<accession>A0A1T5IA86</accession>
<name>A0A1T5IA86_9FIRM</name>
<dbReference type="STRING" id="36842.SAMN02194393_00119"/>
<dbReference type="PROSITE" id="PS50887">
    <property type="entry name" value="GGDEF"/>
    <property type="match status" value="1"/>
</dbReference>
<dbReference type="PANTHER" id="PTHR46663">
    <property type="entry name" value="DIGUANYLATE CYCLASE DGCT-RELATED"/>
    <property type="match status" value="1"/>
</dbReference>
<dbReference type="InterPro" id="IPR035965">
    <property type="entry name" value="PAS-like_dom_sf"/>
</dbReference>
<dbReference type="OrthoDB" id="9805474at2"/>
<dbReference type="PANTHER" id="PTHR46663:SF3">
    <property type="entry name" value="SLL0267 PROTEIN"/>
    <property type="match status" value="1"/>
</dbReference>
<keyword evidence="3" id="KW-1185">Reference proteome</keyword>
<proteinExistence type="predicted"/>
<gene>
    <name evidence="2" type="ORF">SAMN02194393_00119</name>
</gene>
<dbReference type="EMBL" id="FUZT01000001">
    <property type="protein sequence ID" value="SKC36095.1"/>
    <property type="molecule type" value="Genomic_DNA"/>
</dbReference>
<dbReference type="CDD" id="cd01949">
    <property type="entry name" value="GGDEF"/>
    <property type="match status" value="1"/>
</dbReference>
<dbReference type="Proteomes" id="UP000190285">
    <property type="component" value="Unassembled WGS sequence"/>
</dbReference>
<evidence type="ECO:0000259" key="1">
    <source>
        <dbReference type="PROSITE" id="PS50887"/>
    </source>
</evidence>
<dbReference type="InterPro" id="IPR029787">
    <property type="entry name" value="Nucleotide_cyclase"/>
</dbReference>
<dbReference type="Gene3D" id="3.30.70.270">
    <property type="match status" value="1"/>
</dbReference>
<protein>
    <submittedName>
        <fullName evidence="2">Diguanylate cyclase (GGDEF) domain-containing protein</fullName>
    </submittedName>
</protein>
<reference evidence="2 3" key="1">
    <citation type="submission" date="2017-02" db="EMBL/GenBank/DDBJ databases">
        <authorList>
            <person name="Peterson S.W."/>
        </authorList>
    </citation>
    <scope>NUCLEOTIDE SEQUENCE [LARGE SCALE GENOMIC DNA]</scope>
    <source>
        <strain evidence="2 3">M1</strain>
    </source>
</reference>
<dbReference type="SUPFAM" id="SSF55073">
    <property type="entry name" value="Nucleotide cyclase"/>
    <property type="match status" value="1"/>
</dbReference>
<organism evidence="2 3">
    <name type="scientific">Maledivibacter halophilus</name>
    <dbReference type="NCBI Taxonomy" id="36842"/>
    <lineage>
        <taxon>Bacteria</taxon>
        <taxon>Bacillati</taxon>
        <taxon>Bacillota</taxon>
        <taxon>Clostridia</taxon>
        <taxon>Peptostreptococcales</taxon>
        <taxon>Caminicellaceae</taxon>
        <taxon>Maledivibacter</taxon>
    </lineage>
</organism>
<dbReference type="AlphaFoldDB" id="A0A1T5IA86"/>
<evidence type="ECO:0000313" key="2">
    <source>
        <dbReference type="EMBL" id="SKC36095.1"/>
    </source>
</evidence>
<dbReference type="InterPro" id="IPR043128">
    <property type="entry name" value="Rev_trsase/Diguanyl_cyclase"/>
</dbReference>
<dbReference type="InterPro" id="IPR052163">
    <property type="entry name" value="DGC-Regulatory_Protein"/>
</dbReference>
<sequence length="319" mass="36428">MFDLIYKSLDMVNIGVIVIDEDYNILIWNFIIEKISKISKNYAINKKLCQVCPTFSQKKYKDIINQSLIHGQSRFCSGILHKAFVYPSNGKQNTEPIRQNMIVAPIYIKDNKYALIQIMDITNLLDNELKLKTVIKDLESAYVDVKASEANTKRIAYIDSLTGLSNRLSFHNELSNSILSTNINKYMLGILFLDLDGFKEVNDTFGHASGDDVLKEVANRLKSNLRTIDVIARRSGDEFTVILKNIKFERDIAAIAKKLIYEIGRPYFLDNGVANISVSIGISVWSKDGNDAEELISKADEAMYHVKKTTKNWFHFYEE</sequence>
<dbReference type="RefSeq" id="WP_079488559.1">
    <property type="nucleotide sequence ID" value="NZ_FUZT01000001.1"/>
</dbReference>
<dbReference type="Gene3D" id="3.30.450.20">
    <property type="entry name" value="PAS domain"/>
    <property type="match status" value="1"/>
</dbReference>
<dbReference type="NCBIfam" id="TIGR00254">
    <property type="entry name" value="GGDEF"/>
    <property type="match status" value="1"/>
</dbReference>
<feature type="domain" description="GGDEF" evidence="1">
    <location>
        <begin position="186"/>
        <end position="319"/>
    </location>
</feature>